<feature type="compositionally biased region" description="Basic residues" evidence="1">
    <location>
        <begin position="251"/>
        <end position="272"/>
    </location>
</feature>
<dbReference type="RefSeq" id="XP_002112659.1">
    <property type="nucleotide sequence ID" value="XM_002112623.1"/>
</dbReference>
<feature type="compositionally biased region" description="Polar residues" evidence="1">
    <location>
        <begin position="8"/>
        <end position="22"/>
    </location>
</feature>
<dbReference type="Pfam" id="PF01585">
    <property type="entry name" value="G-patch"/>
    <property type="match status" value="1"/>
</dbReference>
<dbReference type="GO" id="GO:0010521">
    <property type="term" value="F:telomerase inhibitor activity"/>
    <property type="evidence" value="ECO:0000318"/>
    <property type="project" value="GO_Central"/>
</dbReference>
<evidence type="ECO:0000313" key="3">
    <source>
        <dbReference type="EMBL" id="EDV24769.1"/>
    </source>
</evidence>
<dbReference type="HOGENOM" id="CLU_047471_0_0_1"/>
<feature type="region of interest" description="Disordered" evidence="1">
    <location>
        <begin position="149"/>
        <end position="173"/>
    </location>
</feature>
<dbReference type="GO" id="GO:0005730">
    <property type="term" value="C:nucleolus"/>
    <property type="evidence" value="ECO:0000318"/>
    <property type="project" value="GO_Central"/>
</dbReference>
<organism evidence="3 4">
    <name type="scientific">Trichoplax adhaerens</name>
    <name type="common">Trichoplax reptans</name>
    <dbReference type="NCBI Taxonomy" id="10228"/>
    <lineage>
        <taxon>Eukaryota</taxon>
        <taxon>Metazoa</taxon>
        <taxon>Placozoa</taxon>
        <taxon>Uniplacotomia</taxon>
        <taxon>Trichoplacea</taxon>
        <taxon>Trichoplacidae</taxon>
        <taxon>Trichoplax</taxon>
    </lineage>
</organism>
<dbReference type="PANTHER" id="PTHR23149:SF27">
    <property type="entry name" value="PIN2_TERF1-INTERACTING TELOMERASE INHIBITOR 1"/>
    <property type="match status" value="1"/>
</dbReference>
<feature type="compositionally biased region" description="Basic and acidic residues" evidence="1">
    <location>
        <begin position="237"/>
        <end position="247"/>
    </location>
</feature>
<dbReference type="InterPro" id="IPR000467">
    <property type="entry name" value="G_patch_dom"/>
</dbReference>
<dbReference type="InParanoid" id="B3RWW9"/>
<dbReference type="OrthoDB" id="29523at2759"/>
<dbReference type="OMA" id="KHQEQGL"/>
<dbReference type="GeneID" id="6753872"/>
<dbReference type="FunCoup" id="B3RWW9">
    <property type="interactions" value="1186"/>
</dbReference>
<dbReference type="PANTHER" id="PTHR23149">
    <property type="entry name" value="G PATCH DOMAIN CONTAINING PROTEIN"/>
    <property type="match status" value="1"/>
</dbReference>
<dbReference type="GO" id="GO:0003676">
    <property type="term" value="F:nucleic acid binding"/>
    <property type="evidence" value="ECO:0007669"/>
    <property type="project" value="InterPro"/>
</dbReference>
<feature type="domain" description="G-patch" evidence="2">
    <location>
        <begin position="24"/>
        <end position="70"/>
    </location>
</feature>
<dbReference type="KEGG" id="tad:TRIADDRAFT_56912"/>
<evidence type="ECO:0000259" key="2">
    <source>
        <dbReference type="PROSITE" id="PS50174"/>
    </source>
</evidence>
<keyword evidence="4" id="KW-1185">Reference proteome</keyword>
<dbReference type="PhylomeDB" id="B3RWW9"/>
<dbReference type="STRING" id="10228.B3RWW9"/>
<feature type="region of interest" description="Disordered" evidence="1">
    <location>
        <begin position="224"/>
        <end position="272"/>
    </location>
</feature>
<dbReference type="PROSITE" id="PS50174">
    <property type="entry name" value="G_PATCH"/>
    <property type="match status" value="1"/>
</dbReference>
<dbReference type="AlphaFoldDB" id="B3RWW9"/>
<reference evidence="3 4" key="1">
    <citation type="journal article" date="2008" name="Nature">
        <title>The Trichoplax genome and the nature of placozoans.</title>
        <authorList>
            <person name="Srivastava M."/>
            <person name="Begovic E."/>
            <person name="Chapman J."/>
            <person name="Putnam N.H."/>
            <person name="Hellsten U."/>
            <person name="Kawashima T."/>
            <person name="Kuo A."/>
            <person name="Mitros T."/>
            <person name="Salamov A."/>
            <person name="Carpenter M.L."/>
            <person name="Signorovitch A.Y."/>
            <person name="Moreno M.A."/>
            <person name="Kamm K."/>
            <person name="Grimwood J."/>
            <person name="Schmutz J."/>
            <person name="Shapiro H."/>
            <person name="Grigoriev I.V."/>
            <person name="Buss L.W."/>
            <person name="Schierwater B."/>
            <person name="Dellaporta S.L."/>
            <person name="Rokhsar D.S."/>
        </authorList>
    </citation>
    <scope>NUCLEOTIDE SEQUENCE [LARGE SCALE GENOMIC DNA]</scope>
    <source>
        <strain evidence="3 4">Grell-BS-1999</strain>
    </source>
</reference>
<dbReference type="InterPro" id="IPR050656">
    <property type="entry name" value="PINX1"/>
</dbReference>
<dbReference type="EMBL" id="DS985245">
    <property type="protein sequence ID" value="EDV24769.1"/>
    <property type="molecule type" value="Genomic_DNA"/>
</dbReference>
<name>B3RWW9_TRIAD</name>
<protein>
    <recommendedName>
        <fullName evidence="2">G-patch domain-containing protein</fullName>
    </recommendedName>
</protein>
<dbReference type="Proteomes" id="UP000009022">
    <property type="component" value="Unassembled WGS sequence"/>
</dbReference>
<feature type="compositionally biased region" description="Polar residues" evidence="1">
    <location>
        <begin position="149"/>
        <end position="165"/>
    </location>
</feature>
<dbReference type="SMART" id="SM00443">
    <property type="entry name" value="G_patch"/>
    <property type="match status" value="1"/>
</dbReference>
<gene>
    <name evidence="3" type="ORF">TRIADDRAFT_56912</name>
</gene>
<sequence>MMSENRSKPNWSSDPRNTAWSQDTNKFGYRMLNKMGWSAGKGLGIKEDGDSGHIKIKIKNNNLGVGANVNNCSDWTKQQDDFSVLLSNLNNVHGQTTTDNDEANETANNSIFRMAELNGKKAKYHKVLKCKDVQNYSKTDLTCIFGRSHSSPELSSMAKCSNPSKDSNDKNFGVKTISSQMNLKEYFASKSQNKLDEPRKKAKLIPCKEESDDSIDSRAVSFKLYDDEDTNESNQFTDKRNSKDCANRSKISSKKKKRKEKRKNKKIKKSSK</sequence>
<proteinExistence type="predicted"/>
<dbReference type="CTD" id="6753872"/>
<evidence type="ECO:0000313" key="4">
    <source>
        <dbReference type="Proteomes" id="UP000009022"/>
    </source>
</evidence>
<dbReference type="eggNOG" id="KOG2809">
    <property type="taxonomic scope" value="Eukaryota"/>
</dbReference>
<feature type="region of interest" description="Disordered" evidence="1">
    <location>
        <begin position="1"/>
        <end position="22"/>
    </location>
</feature>
<accession>B3RWW9</accession>
<evidence type="ECO:0000256" key="1">
    <source>
        <dbReference type="SAM" id="MobiDB-lite"/>
    </source>
</evidence>